<dbReference type="RefSeq" id="WP_207086894.1">
    <property type="nucleotide sequence ID" value="NZ_JAFLQW010000111.1"/>
</dbReference>
<accession>A0ABS3FPQ5</accession>
<evidence type="ECO:0000313" key="1">
    <source>
        <dbReference type="EMBL" id="MBO0348342.1"/>
    </source>
</evidence>
<gene>
    <name evidence="1" type="ORF">J0895_04320</name>
</gene>
<name>A0ABS3FPQ5_9CYAN</name>
<evidence type="ECO:0000313" key="2">
    <source>
        <dbReference type="Proteomes" id="UP000664844"/>
    </source>
</evidence>
<sequence length="95" mass="11144">MREKEELFKQGFIEGFTKSFYDNFKQDTQLIIQLERAKMIKSIVSFRFGTMVDAEFSSIILALLQLTHEELTQVLLTLSREELLQRFGHSEKPLS</sequence>
<proteinExistence type="predicted"/>
<keyword evidence="2" id="KW-1185">Reference proteome</keyword>
<reference evidence="1 2" key="1">
    <citation type="submission" date="2021-03" db="EMBL/GenBank/DDBJ databases">
        <title>Metabolic Capacity of the Antarctic Cyanobacterium Phormidium pseudopriestleyi that Sustains Oxygenic Photosynthesis in the Presence of Hydrogen Sulfide.</title>
        <authorList>
            <person name="Lumian J.E."/>
            <person name="Jungblut A.D."/>
            <person name="Dillon M.L."/>
            <person name="Hawes I."/>
            <person name="Doran P.T."/>
            <person name="Mackey T.J."/>
            <person name="Dick G.J."/>
            <person name="Grettenberger C.L."/>
            <person name="Sumner D.Y."/>
        </authorList>
    </citation>
    <scope>NUCLEOTIDE SEQUENCE [LARGE SCALE GENOMIC DNA]</scope>
    <source>
        <strain evidence="1 2">FRX01</strain>
    </source>
</reference>
<dbReference type="Proteomes" id="UP000664844">
    <property type="component" value="Unassembled WGS sequence"/>
</dbReference>
<dbReference type="EMBL" id="JAFLQW010000111">
    <property type="protein sequence ID" value="MBO0348342.1"/>
    <property type="molecule type" value="Genomic_DNA"/>
</dbReference>
<organism evidence="1 2">
    <name type="scientific">Phormidium pseudopriestleyi FRX01</name>
    <dbReference type="NCBI Taxonomy" id="1759528"/>
    <lineage>
        <taxon>Bacteria</taxon>
        <taxon>Bacillati</taxon>
        <taxon>Cyanobacteriota</taxon>
        <taxon>Cyanophyceae</taxon>
        <taxon>Oscillatoriophycideae</taxon>
        <taxon>Oscillatoriales</taxon>
        <taxon>Oscillatoriaceae</taxon>
        <taxon>Phormidium</taxon>
    </lineage>
</organism>
<comment type="caution">
    <text evidence="1">The sequence shown here is derived from an EMBL/GenBank/DDBJ whole genome shotgun (WGS) entry which is preliminary data.</text>
</comment>
<protein>
    <submittedName>
        <fullName evidence="1">Uncharacterized protein</fullName>
    </submittedName>
</protein>